<dbReference type="AlphaFoldDB" id="A0A2S7T1P1"/>
<dbReference type="PANTHER" id="PTHR45726:SF3">
    <property type="entry name" value="LEUKOTRIENE A-4 HYDROLASE"/>
    <property type="match status" value="1"/>
</dbReference>
<reference evidence="4 5" key="1">
    <citation type="submission" date="2018-01" db="EMBL/GenBank/DDBJ databases">
        <title>A novel member of the phylum Bacteroidetes isolated from glacier ice.</title>
        <authorList>
            <person name="Liu Q."/>
            <person name="Xin Y.-H."/>
        </authorList>
    </citation>
    <scope>NUCLEOTIDE SEQUENCE [LARGE SCALE GENOMIC DNA]</scope>
    <source>
        <strain evidence="4 5">RB1R16</strain>
    </source>
</reference>
<keyword evidence="2" id="KW-0862">Zinc</keyword>
<sequence>MQYNLGRICAFEADNTGDKPMPFYIKPYFSGMKPFFSALILFTTLHTSAQTYWQQHVATKIDVRLDDEAHFLHAREEFVYTNNSPDTLRNLYIHVWPNAYKNDHTPFAQQQDRNGNTSFYYSPNKDKGYIDSLDFTVDGKNVDHYIAENTPDIARIDLAYPLLPGKSIKVATPFLVKIPKVFSRLGHTDQAYFISQWFPKPAVYDQKGWHPISYLDQGEFFSEFGSYDVTITLPKNYVVMATGNCMDEKENTWMDGLSKLPVSDSANDNTPTSSTELKTIHFHEDNVHDFAWFADKRWIVRKDSVKSPGTEHLVYTWAAYLPSYKKIWADATTYLGETVKHYGKWVGPYPYNTIKAVLGDMHAGGGMEYPTVTIIDKTAALNFRTVVIHEAGHNWFYGMLGSNERDHPWMDEGMNTFYEKKTTEALTPDTGILSKLSKLNEELLYYQLAASHTDQTIDQTASKFTKLNYGLDVYYKTWLMLRVLEQYMGEADFEKGMKNYYNNWHYKHPYPENFRDCMQQSTTKNLDWFFPGMLFTDKKIDFTIINARRENDKTTVKLRNNSSVLSPVLINAFSNDSLVCKKWTAPFTGTTTIDLPVTEWDKLKIDHFFPDAKSANDIYTKGGLSHRFHLGIRGFFGVNTDEKYKLFVAPAVAYNQYNGVMGGLVIHNLTMPENRLRFILTPLYSGATNSFTGAGSMGYMWYPKRAFQEILLQADAKSFHYNESYAGLTDRAYTRYIKLEVGPSFTLKEKDPLSDATKMLSVKGYSIWEDQFAGASAGIEKINVKQHLYGVVRYEHFNERTYNPFSYTSEVQVGADFAKVTLEGKARVDYNTRKKSLYVRAFLGKFFAINGDPAVTSRYQLNSSYSATNDYLYDGTYIGRNATGNVAAQQVSIQEGGFKVPVFGRVSRSDNYMATINLETDLPLGKLPIRIFADAGLIPNIKATIANNSSTTFLYEAGLSVHLIKDVVYIYLPIVMSGDFQNYLHDTYGNRNAFKHGISFTMMFQNINWLRSPTSLLKKLVN</sequence>
<dbReference type="Gene3D" id="1.10.390.10">
    <property type="entry name" value="Neutral Protease Domain 2"/>
    <property type="match status" value="1"/>
</dbReference>
<keyword evidence="2" id="KW-0479">Metal-binding</keyword>
<dbReference type="InterPro" id="IPR027268">
    <property type="entry name" value="Peptidase_M4/M1_CTD_sf"/>
</dbReference>
<dbReference type="SUPFAM" id="SSF55486">
    <property type="entry name" value="Metalloproteases ('zincins'), catalytic domain"/>
    <property type="match status" value="1"/>
</dbReference>
<gene>
    <name evidence="4" type="ORF">CJD36_003265</name>
</gene>
<evidence type="ECO:0000259" key="3">
    <source>
        <dbReference type="Pfam" id="PF01433"/>
    </source>
</evidence>
<feature type="active site" description="Proton acceptor" evidence="1">
    <location>
        <position position="390"/>
    </location>
</feature>
<feature type="binding site" evidence="2">
    <location>
        <position position="389"/>
    </location>
    <ligand>
        <name>Zn(2+)</name>
        <dbReference type="ChEBI" id="CHEBI:29105"/>
        <note>catalytic</note>
    </ligand>
</feature>
<keyword evidence="5" id="KW-1185">Reference proteome</keyword>
<dbReference type="EMBL" id="PPSL01000001">
    <property type="protein sequence ID" value="PQJ12781.1"/>
    <property type="molecule type" value="Genomic_DNA"/>
</dbReference>
<evidence type="ECO:0000313" key="5">
    <source>
        <dbReference type="Proteomes" id="UP000239872"/>
    </source>
</evidence>
<feature type="binding site" evidence="2">
    <location>
        <position position="412"/>
    </location>
    <ligand>
        <name>Zn(2+)</name>
        <dbReference type="ChEBI" id="CHEBI:29105"/>
        <note>catalytic</note>
    </ligand>
</feature>
<dbReference type="InterPro" id="IPR034015">
    <property type="entry name" value="M1_LTA4H"/>
</dbReference>
<comment type="caution">
    <text evidence="4">The sequence shown here is derived from an EMBL/GenBank/DDBJ whole genome shotgun (WGS) entry which is preliminary data.</text>
</comment>
<dbReference type="GO" id="GO:0008270">
    <property type="term" value="F:zinc ion binding"/>
    <property type="evidence" value="ECO:0007669"/>
    <property type="project" value="InterPro"/>
</dbReference>
<dbReference type="Pfam" id="PF01433">
    <property type="entry name" value="Peptidase_M1"/>
    <property type="match status" value="1"/>
</dbReference>
<feature type="domain" description="Peptidase M1 membrane alanine aminopeptidase" evidence="3">
    <location>
        <begin position="347"/>
        <end position="530"/>
    </location>
</feature>
<dbReference type="PANTHER" id="PTHR45726">
    <property type="entry name" value="LEUKOTRIENE A-4 HYDROLASE"/>
    <property type="match status" value="1"/>
</dbReference>
<accession>A0A2S7T1P1</accession>
<comment type="cofactor">
    <cofactor evidence="2">
        <name>Zn(2+)</name>
        <dbReference type="ChEBI" id="CHEBI:29105"/>
    </cofactor>
    <text evidence="2">Binds 1 zinc ion per subunit.</text>
</comment>
<proteinExistence type="predicted"/>
<protein>
    <recommendedName>
        <fullName evidence="3">Peptidase M1 membrane alanine aminopeptidase domain-containing protein</fullName>
    </recommendedName>
</protein>
<dbReference type="Proteomes" id="UP000239872">
    <property type="component" value="Unassembled WGS sequence"/>
</dbReference>
<evidence type="ECO:0000256" key="2">
    <source>
        <dbReference type="PIRSR" id="PIRSR634015-3"/>
    </source>
</evidence>
<dbReference type="CDD" id="cd09604">
    <property type="entry name" value="M1_APN_like"/>
    <property type="match status" value="1"/>
</dbReference>
<dbReference type="GO" id="GO:0008237">
    <property type="term" value="F:metallopeptidase activity"/>
    <property type="evidence" value="ECO:0007669"/>
    <property type="project" value="InterPro"/>
</dbReference>
<evidence type="ECO:0000256" key="1">
    <source>
        <dbReference type="PIRSR" id="PIRSR634015-1"/>
    </source>
</evidence>
<feature type="binding site" evidence="2">
    <location>
        <position position="393"/>
    </location>
    <ligand>
        <name>Zn(2+)</name>
        <dbReference type="ChEBI" id="CHEBI:29105"/>
        <note>catalytic</note>
    </ligand>
</feature>
<organism evidence="4 5">
    <name type="scientific">Flavipsychrobacter stenotrophus</name>
    <dbReference type="NCBI Taxonomy" id="2077091"/>
    <lineage>
        <taxon>Bacteria</taxon>
        <taxon>Pseudomonadati</taxon>
        <taxon>Bacteroidota</taxon>
        <taxon>Chitinophagia</taxon>
        <taxon>Chitinophagales</taxon>
        <taxon>Chitinophagaceae</taxon>
        <taxon>Flavipsychrobacter</taxon>
    </lineage>
</organism>
<name>A0A2S7T1P1_9BACT</name>
<evidence type="ECO:0000313" key="4">
    <source>
        <dbReference type="EMBL" id="PQJ12781.1"/>
    </source>
</evidence>
<feature type="active site" description="Proton donor" evidence="1">
    <location>
        <position position="474"/>
    </location>
</feature>
<dbReference type="InterPro" id="IPR014782">
    <property type="entry name" value="Peptidase_M1_dom"/>
</dbReference>